<evidence type="ECO:0000259" key="2">
    <source>
        <dbReference type="Pfam" id="PF00496"/>
    </source>
</evidence>
<evidence type="ECO:0000313" key="3">
    <source>
        <dbReference type="EMBL" id="SDF46911.1"/>
    </source>
</evidence>
<dbReference type="Proteomes" id="UP000198863">
    <property type="component" value="Unassembled WGS sequence"/>
</dbReference>
<gene>
    <name evidence="3" type="ORF">SAMN05660324_0206</name>
</gene>
<dbReference type="OrthoDB" id="7888869at2"/>
<dbReference type="Pfam" id="PF00496">
    <property type="entry name" value="SBP_bac_5"/>
    <property type="match status" value="1"/>
</dbReference>
<organism evidence="3 4">
    <name type="scientific">Klenkia brasiliensis</name>
    <dbReference type="NCBI Taxonomy" id="333142"/>
    <lineage>
        <taxon>Bacteria</taxon>
        <taxon>Bacillati</taxon>
        <taxon>Actinomycetota</taxon>
        <taxon>Actinomycetes</taxon>
        <taxon>Geodermatophilales</taxon>
        <taxon>Geodermatophilaceae</taxon>
        <taxon>Klenkia</taxon>
    </lineage>
</organism>
<dbReference type="InterPro" id="IPR030678">
    <property type="entry name" value="Peptide/Ni-bd"/>
</dbReference>
<dbReference type="GO" id="GO:0042597">
    <property type="term" value="C:periplasmic space"/>
    <property type="evidence" value="ECO:0007669"/>
    <property type="project" value="UniProtKB-ARBA"/>
</dbReference>
<dbReference type="RefSeq" id="WP_091056855.1">
    <property type="nucleotide sequence ID" value="NZ_FNCF01000001.1"/>
</dbReference>
<dbReference type="CDD" id="cd08501">
    <property type="entry name" value="PBP2_Lpqw"/>
    <property type="match status" value="1"/>
</dbReference>
<dbReference type="PANTHER" id="PTHR30290">
    <property type="entry name" value="PERIPLASMIC BINDING COMPONENT OF ABC TRANSPORTER"/>
    <property type="match status" value="1"/>
</dbReference>
<dbReference type="AlphaFoldDB" id="A0A1G7LBX6"/>
<dbReference type="Gene3D" id="3.90.76.10">
    <property type="entry name" value="Dipeptide-binding Protein, Domain 1"/>
    <property type="match status" value="1"/>
</dbReference>
<dbReference type="PANTHER" id="PTHR30290:SF65">
    <property type="entry name" value="MONOACYL PHOSPHATIDYLINOSITOL TETRAMANNOSIDE-BINDING PROTEIN LPQW-RELATED"/>
    <property type="match status" value="1"/>
</dbReference>
<feature type="signal peptide" evidence="1">
    <location>
        <begin position="1"/>
        <end position="23"/>
    </location>
</feature>
<name>A0A1G7LBX6_9ACTN</name>
<accession>A0A1G7LBX6</accession>
<sequence length="574" mass="61352">MKFSKRGAALLATGIAGAMVLSACGGGSSSGGGGESGSSGQGRVVFGESTDFPENLFPYIAAGNATSVANLLIRVLPGPYVVEPDFSVKWDQDLLASEPELDTSGGGQVNTYVINPDAVWSDGTPITAEDFEFTWRANRSSDPADGGCASLLGTTGYEQIASVEAGDDDKTVTVTYSTPFSDWQSLFGNLLPAHLMDNEDPVALCDTITNGWPIADGIVGDISAGPWQIKKENIDVGGQIVVLTPNPEWWGEPTGLAQLVVQNIGNDPTTAVQGIQSGELGVIYPQPQLDLVDQIQGLEPNVSSDVTFGLSFEHLDFNTTYGPLSELAVRQAFTMALDRQEIVDQTVGQFSSDATVLENRIYFNNQPQYQDTAPDEYKTKNTALAKQTLEGAGWVLGSDGVYAKNGQRLTVQIDTTANNPLRQTTIEVMIPQLAEAGIEATFNANPDIFAGADKPTSLEAGGFQAAVFAWVGSPFRGATQSIYEQPQGDAIGQNYSRQGTQEIDDLFAQFQVEPDPDKQAELGNQIDALLWGQVATVPLYQKPTFIAYQSSISNVEDNSTQAGPLWNSETWTVQ</sequence>
<reference evidence="4" key="1">
    <citation type="submission" date="2016-10" db="EMBL/GenBank/DDBJ databases">
        <authorList>
            <person name="Varghese N."/>
            <person name="Submissions S."/>
        </authorList>
    </citation>
    <scope>NUCLEOTIDE SEQUENCE [LARGE SCALE GENOMIC DNA]</scope>
    <source>
        <strain evidence="4">DSM 44526</strain>
    </source>
</reference>
<proteinExistence type="predicted"/>
<dbReference type="EMBL" id="FNCF01000001">
    <property type="protein sequence ID" value="SDF46911.1"/>
    <property type="molecule type" value="Genomic_DNA"/>
</dbReference>
<evidence type="ECO:0000256" key="1">
    <source>
        <dbReference type="SAM" id="SignalP"/>
    </source>
</evidence>
<dbReference type="InterPro" id="IPR039424">
    <property type="entry name" value="SBP_5"/>
</dbReference>
<feature type="chain" id="PRO_5038391500" evidence="1">
    <location>
        <begin position="24"/>
        <end position="574"/>
    </location>
</feature>
<dbReference type="Gene3D" id="3.40.190.10">
    <property type="entry name" value="Periplasmic binding protein-like II"/>
    <property type="match status" value="1"/>
</dbReference>
<evidence type="ECO:0000313" key="4">
    <source>
        <dbReference type="Proteomes" id="UP000198863"/>
    </source>
</evidence>
<dbReference type="PIRSF" id="PIRSF002741">
    <property type="entry name" value="MppA"/>
    <property type="match status" value="1"/>
</dbReference>
<dbReference type="InterPro" id="IPR000914">
    <property type="entry name" value="SBP_5_dom"/>
</dbReference>
<dbReference type="Gene3D" id="3.10.105.10">
    <property type="entry name" value="Dipeptide-binding Protein, Domain 3"/>
    <property type="match status" value="1"/>
</dbReference>
<protein>
    <submittedName>
        <fullName evidence="3">Peptide/nickel transport system substrate-binding protein</fullName>
    </submittedName>
</protein>
<dbReference type="GO" id="GO:1904680">
    <property type="term" value="F:peptide transmembrane transporter activity"/>
    <property type="evidence" value="ECO:0007669"/>
    <property type="project" value="TreeGrafter"/>
</dbReference>
<feature type="domain" description="Solute-binding protein family 5" evidence="2">
    <location>
        <begin position="96"/>
        <end position="477"/>
    </location>
</feature>
<keyword evidence="4" id="KW-1185">Reference proteome</keyword>
<dbReference type="SUPFAM" id="SSF53850">
    <property type="entry name" value="Periplasmic binding protein-like II"/>
    <property type="match status" value="1"/>
</dbReference>
<dbReference type="GO" id="GO:0015833">
    <property type="term" value="P:peptide transport"/>
    <property type="evidence" value="ECO:0007669"/>
    <property type="project" value="TreeGrafter"/>
</dbReference>
<dbReference type="GO" id="GO:0043190">
    <property type="term" value="C:ATP-binding cassette (ABC) transporter complex"/>
    <property type="evidence" value="ECO:0007669"/>
    <property type="project" value="InterPro"/>
</dbReference>
<dbReference type="PROSITE" id="PS51257">
    <property type="entry name" value="PROKAR_LIPOPROTEIN"/>
    <property type="match status" value="1"/>
</dbReference>
<keyword evidence="1" id="KW-0732">Signal</keyword>